<gene>
    <name evidence="1" type="ORF">PHMEG_0004936</name>
</gene>
<organism evidence="1 2">
    <name type="scientific">Phytophthora megakarya</name>
    <dbReference type="NCBI Taxonomy" id="4795"/>
    <lineage>
        <taxon>Eukaryota</taxon>
        <taxon>Sar</taxon>
        <taxon>Stramenopiles</taxon>
        <taxon>Oomycota</taxon>
        <taxon>Peronosporomycetes</taxon>
        <taxon>Peronosporales</taxon>
        <taxon>Peronosporaceae</taxon>
        <taxon>Phytophthora</taxon>
    </lineage>
</organism>
<proteinExistence type="predicted"/>
<evidence type="ECO:0000313" key="1">
    <source>
        <dbReference type="EMBL" id="OWZ20624.1"/>
    </source>
</evidence>
<sequence>MVDKPDPVFSMVLLIPLHHQHAVNGINDEGTTGGSDSVGRTTEPYFRRVLRPLYTPPELMPIPSDCTVAGLQMRTSYMCLKPRLPFFNSPSTWHVTRKYLKLNRYGGKVALHAPLQCRKEVAAIKGSALILREFIFDHPLGRGN</sequence>
<keyword evidence="2" id="KW-1185">Reference proteome</keyword>
<dbReference type="AlphaFoldDB" id="A0A225WSP4"/>
<comment type="caution">
    <text evidence="1">The sequence shown here is derived from an EMBL/GenBank/DDBJ whole genome shotgun (WGS) entry which is preliminary data.</text>
</comment>
<dbReference type="STRING" id="4795.A0A225WSP4"/>
<accession>A0A225WSP4</accession>
<protein>
    <submittedName>
        <fullName evidence="1">Uncharacterized protein</fullName>
    </submittedName>
</protein>
<reference evidence="2" key="1">
    <citation type="submission" date="2017-03" db="EMBL/GenBank/DDBJ databases">
        <title>Phytopthora megakarya and P. palmivora, two closely related causual agents of cacao black pod achieved similar genome size and gene model numbers by different mechanisms.</title>
        <authorList>
            <person name="Ali S."/>
            <person name="Shao J."/>
            <person name="Larry D.J."/>
            <person name="Kronmiller B."/>
            <person name="Shen D."/>
            <person name="Strem M.D."/>
            <person name="Melnick R.L."/>
            <person name="Guiltinan M.J."/>
            <person name="Tyler B.M."/>
            <person name="Meinhardt L.W."/>
            <person name="Bailey B.A."/>
        </authorList>
    </citation>
    <scope>NUCLEOTIDE SEQUENCE [LARGE SCALE GENOMIC DNA]</scope>
    <source>
        <strain evidence="2">zdho120</strain>
    </source>
</reference>
<dbReference type="EMBL" id="NBNE01000305">
    <property type="protein sequence ID" value="OWZ20624.1"/>
    <property type="molecule type" value="Genomic_DNA"/>
</dbReference>
<dbReference type="Proteomes" id="UP000198211">
    <property type="component" value="Unassembled WGS sequence"/>
</dbReference>
<name>A0A225WSP4_9STRA</name>
<evidence type="ECO:0000313" key="2">
    <source>
        <dbReference type="Proteomes" id="UP000198211"/>
    </source>
</evidence>